<evidence type="ECO:0000259" key="1">
    <source>
        <dbReference type="Pfam" id="PF02625"/>
    </source>
</evidence>
<reference evidence="3 4" key="1">
    <citation type="submission" date="2017-09" db="EMBL/GenBank/DDBJ databases">
        <title>Biodiversity and function of Thalassospira species in the particle-attached aromatic-hydrocarbon-degrading consortia from the surface seawater of the China South Sea.</title>
        <authorList>
            <person name="Dong C."/>
            <person name="Lai Q."/>
            <person name="Shao Z."/>
        </authorList>
    </citation>
    <scope>NUCLEOTIDE SEQUENCE [LARGE SCALE GENOMIC DNA]</scope>
    <source>
        <strain evidence="3 4">139Z-12</strain>
    </source>
</reference>
<dbReference type="PANTHER" id="PTHR30388">
    <property type="entry name" value="ALDEHYDE OXIDOREDUCTASE MOLYBDENUM COFACTOR ASSEMBLY PROTEIN"/>
    <property type="match status" value="1"/>
</dbReference>
<dbReference type="Proteomes" id="UP000233332">
    <property type="component" value="Unassembled WGS sequence"/>
</dbReference>
<dbReference type="Pfam" id="PF13478">
    <property type="entry name" value="XdhC_C"/>
    <property type="match status" value="1"/>
</dbReference>
<dbReference type="Pfam" id="PF02625">
    <property type="entry name" value="XdhC_CoxI"/>
    <property type="match status" value="1"/>
</dbReference>
<organism evidence="3 4">
    <name type="scientific">Thalassospira lohafexi</name>
    <dbReference type="NCBI Taxonomy" id="744227"/>
    <lineage>
        <taxon>Bacteria</taxon>
        <taxon>Pseudomonadati</taxon>
        <taxon>Pseudomonadota</taxon>
        <taxon>Alphaproteobacteria</taxon>
        <taxon>Rhodospirillales</taxon>
        <taxon>Thalassospiraceae</taxon>
        <taxon>Thalassospira</taxon>
    </lineage>
</organism>
<feature type="domain" description="XdhC- CoxI" evidence="1">
    <location>
        <begin position="18"/>
        <end position="81"/>
    </location>
</feature>
<evidence type="ECO:0000313" key="3">
    <source>
        <dbReference type="EMBL" id="PKR57677.1"/>
    </source>
</evidence>
<dbReference type="InterPro" id="IPR003777">
    <property type="entry name" value="XdhC_CoxI"/>
</dbReference>
<keyword evidence="4" id="KW-1185">Reference proteome</keyword>
<feature type="domain" description="XdhC Rossmann" evidence="2">
    <location>
        <begin position="177"/>
        <end position="316"/>
    </location>
</feature>
<name>A0A2N3L4Q3_9PROT</name>
<dbReference type="PANTHER" id="PTHR30388:SF4">
    <property type="entry name" value="MOLYBDENUM COFACTOR INSERTION CHAPERONE PAOD"/>
    <property type="match status" value="1"/>
</dbReference>
<gene>
    <name evidence="3" type="ORF">COO92_12915</name>
</gene>
<dbReference type="RefSeq" id="WP_101302721.1">
    <property type="nucleotide sequence ID" value="NZ_NXGX01000005.1"/>
</dbReference>
<protein>
    <submittedName>
        <fullName evidence="3">Xanthine dehydrogenase</fullName>
    </submittedName>
</protein>
<evidence type="ECO:0000259" key="2">
    <source>
        <dbReference type="Pfam" id="PF13478"/>
    </source>
</evidence>
<evidence type="ECO:0000313" key="4">
    <source>
        <dbReference type="Proteomes" id="UP000233332"/>
    </source>
</evidence>
<comment type="caution">
    <text evidence="3">The sequence shown here is derived from an EMBL/GenBank/DDBJ whole genome shotgun (WGS) entry which is preliminary data.</text>
</comment>
<accession>A0A2N3L4Q3</accession>
<dbReference type="AlphaFoldDB" id="A0A2N3L4Q3"/>
<proteinExistence type="predicted"/>
<dbReference type="InterPro" id="IPR027051">
    <property type="entry name" value="XdhC_Rossmann_dom"/>
</dbReference>
<sequence>MSNQLSAMLNAWHANRDATEWVLGTVYRTDGSAYRKAGAMMLINGHGQQFGLLSGGCLEADIIRNARKAMITGKAVMLVYDGNDEDDLSFKLGVGCGGTVYIMLQPVTAQNDLGLSDLHHALTQRESGRYFQKVGDVAGHFETGDITGHDSPQQSAHIEKRTDGDWLITPIRPEPHVLVVGGGLDARPVINIAHEMGWVTTLVDPRAANARAEHFAHADTILRKIDDDLTRHVFEAKVDAVILMAHSISIDGDALAVLKNTPIKHLSALGPNHRFAEVLKHAGINRSDLAFDISSPAGLDIGGQLPESIALSMLSGIHAGLFKQSAVPAVSAVPAMARAAE</sequence>
<dbReference type="InterPro" id="IPR052698">
    <property type="entry name" value="MoCofactor_Util/Proc"/>
</dbReference>
<dbReference type="EMBL" id="NXGX01000005">
    <property type="protein sequence ID" value="PKR57677.1"/>
    <property type="molecule type" value="Genomic_DNA"/>
</dbReference>
<dbReference type="Gene3D" id="3.40.50.720">
    <property type="entry name" value="NAD(P)-binding Rossmann-like Domain"/>
    <property type="match status" value="1"/>
</dbReference>